<dbReference type="InterPro" id="IPR050625">
    <property type="entry name" value="ParA/MinD_ATPase"/>
</dbReference>
<keyword evidence="5" id="KW-1185">Reference proteome</keyword>
<gene>
    <name evidence="4" type="ORF">ACFQJ6_16145</name>
</gene>
<dbReference type="PANTHER" id="PTHR43384:SF10">
    <property type="entry name" value="ATPASE INVOLVED IN CHROMOSOME PARTITIONING, PARA_MIND FAMILY"/>
    <property type="match status" value="1"/>
</dbReference>
<feature type="region of interest" description="Disordered" evidence="1">
    <location>
        <begin position="198"/>
        <end position="232"/>
    </location>
</feature>
<feature type="transmembrane region" description="Helical" evidence="2">
    <location>
        <begin position="317"/>
        <end position="335"/>
    </location>
</feature>
<sequence>MTDKPSASGNVVAVASGKGGVGKTTAAVELAAALVERGTEAVVVDCDLDMPDLGSFLGVTPETTLHDVLAGDAAVEDAVVETESVAAVTGDPRLDRFAETDPSLLADAIDGLRSAFDAVVLDTSSNLRTAAPALRTADAAVLVTTPDPTAVASTRRTGEFVEQLDGRVVGGVVTKTETTPFDAGRTVEQLERDCETVVTVPSAGGPDDPESVGGESDADGETGGGDGTLPAVAANPASESAAAYRRLAAAMPGVEATDAPVETETGTDDRASDTESARRDESLSALSERTFGGPDATIELPRVSYDPQRGLSVGRRAVVAVAVAVQILLVALVGADPPIPLVRPILGTVYAMFVPGLLVAVLLDRDRGTFTRLVVYSVGLSAVLLLAVGAVISLAYPAVGIDAPYRSGRSSGR</sequence>
<evidence type="ECO:0000256" key="2">
    <source>
        <dbReference type="SAM" id="Phobius"/>
    </source>
</evidence>
<comment type="caution">
    <text evidence="4">The sequence shown here is derived from an EMBL/GenBank/DDBJ whole genome shotgun (WGS) entry which is preliminary data.</text>
</comment>
<dbReference type="SUPFAM" id="SSF52540">
    <property type="entry name" value="P-loop containing nucleoside triphosphate hydrolases"/>
    <property type="match status" value="1"/>
</dbReference>
<dbReference type="RefSeq" id="WP_382210043.1">
    <property type="nucleotide sequence ID" value="NZ_JBHSZH010000005.1"/>
</dbReference>
<name>A0ABD5WLJ7_9EURY</name>
<dbReference type="InterPro" id="IPR027417">
    <property type="entry name" value="P-loop_NTPase"/>
</dbReference>
<feature type="domain" description="AAA" evidence="3">
    <location>
        <begin position="10"/>
        <end position="155"/>
    </location>
</feature>
<dbReference type="PANTHER" id="PTHR43384">
    <property type="entry name" value="SEPTUM SITE-DETERMINING PROTEIN MIND HOMOLOG, CHLOROPLASTIC-RELATED"/>
    <property type="match status" value="1"/>
</dbReference>
<accession>A0ABD5WLJ7</accession>
<feature type="transmembrane region" description="Helical" evidence="2">
    <location>
        <begin position="341"/>
        <end position="363"/>
    </location>
</feature>
<dbReference type="InterPro" id="IPR025669">
    <property type="entry name" value="AAA_dom"/>
</dbReference>
<dbReference type="EMBL" id="JBHSZH010000005">
    <property type="protein sequence ID" value="MFC7081412.1"/>
    <property type="molecule type" value="Genomic_DNA"/>
</dbReference>
<keyword evidence="2" id="KW-0812">Transmembrane</keyword>
<dbReference type="Proteomes" id="UP001596407">
    <property type="component" value="Unassembled WGS sequence"/>
</dbReference>
<evidence type="ECO:0000313" key="5">
    <source>
        <dbReference type="Proteomes" id="UP001596407"/>
    </source>
</evidence>
<evidence type="ECO:0000259" key="3">
    <source>
        <dbReference type="Pfam" id="PF13614"/>
    </source>
</evidence>
<protein>
    <submittedName>
        <fullName evidence="4">P-loop NTPase</fullName>
    </submittedName>
</protein>
<proteinExistence type="predicted"/>
<feature type="region of interest" description="Disordered" evidence="1">
    <location>
        <begin position="254"/>
        <end position="293"/>
    </location>
</feature>
<keyword evidence="2" id="KW-1133">Transmembrane helix</keyword>
<dbReference type="AlphaFoldDB" id="A0ABD5WLJ7"/>
<dbReference type="Pfam" id="PF13614">
    <property type="entry name" value="AAA_31"/>
    <property type="match status" value="1"/>
</dbReference>
<evidence type="ECO:0000256" key="1">
    <source>
        <dbReference type="SAM" id="MobiDB-lite"/>
    </source>
</evidence>
<dbReference type="Gene3D" id="3.40.50.300">
    <property type="entry name" value="P-loop containing nucleotide triphosphate hydrolases"/>
    <property type="match status" value="1"/>
</dbReference>
<evidence type="ECO:0000313" key="4">
    <source>
        <dbReference type="EMBL" id="MFC7081412.1"/>
    </source>
</evidence>
<feature type="compositionally biased region" description="Basic and acidic residues" evidence="1">
    <location>
        <begin position="267"/>
        <end position="282"/>
    </location>
</feature>
<organism evidence="4 5">
    <name type="scientific">Halorussus caseinilyticus</name>
    <dbReference type="NCBI Taxonomy" id="3034025"/>
    <lineage>
        <taxon>Archaea</taxon>
        <taxon>Methanobacteriati</taxon>
        <taxon>Methanobacteriota</taxon>
        <taxon>Stenosarchaea group</taxon>
        <taxon>Halobacteria</taxon>
        <taxon>Halobacteriales</taxon>
        <taxon>Haladaptataceae</taxon>
        <taxon>Halorussus</taxon>
    </lineage>
</organism>
<keyword evidence="2" id="KW-0472">Membrane</keyword>
<feature type="transmembrane region" description="Helical" evidence="2">
    <location>
        <begin position="375"/>
        <end position="396"/>
    </location>
</feature>
<reference evidence="4 5" key="1">
    <citation type="journal article" date="2019" name="Int. J. Syst. Evol. Microbiol.">
        <title>The Global Catalogue of Microorganisms (GCM) 10K type strain sequencing project: providing services to taxonomists for standard genome sequencing and annotation.</title>
        <authorList>
            <consortium name="The Broad Institute Genomics Platform"/>
            <consortium name="The Broad Institute Genome Sequencing Center for Infectious Disease"/>
            <person name="Wu L."/>
            <person name="Ma J."/>
        </authorList>
    </citation>
    <scope>NUCLEOTIDE SEQUENCE [LARGE SCALE GENOMIC DNA]</scope>
    <source>
        <strain evidence="4 5">DT72</strain>
    </source>
</reference>